<evidence type="ECO:0000256" key="9">
    <source>
        <dbReference type="PIRSR" id="PIRSR602403-1"/>
    </source>
</evidence>
<keyword evidence="11" id="KW-0472">Membrane</keyword>
<evidence type="ECO:0000256" key="8">
    <source>
        <dbReference type="ARBA" id="ARBA00023033"/>
    </source>
</evidence>
<evidence type="ECO:0008006" key="14">
    <source>
        <dbReference type="Google" id="ProtNLM"/>
    </source>
</evidence>
<dbReference type="PRINTS" id="PR00465">
    <property type="entry name" value="EP450IV"/>
</dbReference>
<evidence type="ECO:0000313" key="12">
    <source>
        <dbReference type="EMBL" id="CEJ81460.1"/>
    </source>
</evidence>
<dbReference type="SUPFAM" id="SSF48264">
    <property type="entry name" value="Cytochrome P450"/>
    <property type="match status" value="1"/>
</dbReference>
<evidence type="ECO:0000256" key="4">
    <source>
        <dbReference type="ARBA" id="ARBA00022617"/>
    </source>
</evidence>
<reference evidence="12 13" key="1">
    <citation type="journal article" date="2015" name="Genome Announc.">
        <title>Draft Genome Sequence and Gene Annotation of the Entomopathogenic Fungus Verticillium hemipterigenum.</title>
        <authorList>
            <person name="Horn F."/>
            <person name="Habel A."/>
            <person name="Scharf D.H."/>
            <person name="Dworschak J."/>
            <person name="Brakhage A.A."/>
            <person name="Guthke R."/>
            <person name="Hertweck C."/>
            <person name="Linde J."/>
        </authorList>
    </citation>
    <scope>NUCLEOTIDE SEQUENCE [LARGE SCALE GENOMIC DNA]</scope>
</reference>
<keyword evidence="7 9" id="KW-0408">Iron</keyword>
<keyword evidence="4 9" id="KW-0349">Heme</keyword>
<dbReference type="PROSITE" id="PS00086">
    <property type="entry name" value="CYTOCHROME_P450"/>
    <property type="match status" value="1"/>
</dbReference>
<dbReference type="InterPro" id="IPR001128">
    <property type="entry name" value="Cyt_P450"/>
</dbReference>
<dbReference type="GO" id="GO:0016705">
    <property type="term" value="F:oxidoreductase activity, acting on paired donors, with incorporation or reduction of molecular oxygen"/>
    <property type="evidence" value="ECO:0007669"/>
    <property type="project" value="InterPro"/>
</dbReference>
<proteinExistence type="inferred from homology"/>
<keyword evidence="8 10" id="KW-0503">Monooxygenase</keyword>
<keyword evidence="11" id="KW-1133">Transmembrane helix</keyword>
<dbReference type="Gene3D" id="1.10.630.10">
    <property type="entry name" value="Cytochrome P450"/>
    <property type="match status" value="1"/>
</dbReference>
<dbReference type="GO" id="GO:0004497">
    <property type="term" value="F:monooxygenase activity"/>
    <property type="evidence" value="ECO:0007669"/>
    <property type="project" value="UniProtKB-KW"/>
</dbReference>
<dbReference type="HOGENOM" id="CLU_001570_14_0_1"/>
<feature type="binding site" description="axial binding residue" evidence="9">
    <location>
        <position position="451"/>
    </location>
    <ligand>
        <name>heme</name>
        <dbReference type="ChEBI" id="CHEBI:30413"/>
    </ligand>
    <ligandPart>
        <name>Fe</name>
        <dbReference type="ChEBI" id="CHEBI:18248"/>
    </ligandPart>
</feature>
<dbReference type="CDD" id="cd11060">
    <property type="entry name" value="CYP57A1-like"/>
    <property type="match status" value="1"/>
</dbReference>
<organism evidence="12 13">
    <name type="scientific">[Torrubiella] hemipterigena</name>
    <dbReference type="NCBI Taxonomy" id="1531966"/>
    <lineage>
        <taxon>Eukaryota</taxon>
        <taxon>Fungi</taxon>
        <taxon>Dikarya</taxon>
        <taxon>Ascomycota</taxon>
        <taxon>Pezizomycotina</taxon>
        <taxon>Sordariomycetes</taxon>
        <taxon>Hypocreomycetidae</taxon>
        <taxon>Hypocreales</taxon>
        <taxon>Clavicipitaceae</taxon>
        <taxon>Clavicipitaceae incertae sedis</taxon>
        <taxon>'Torrubiella' clade</taxon>
    </lineage>
</organism>
<dbReference type="GO" id="GO:0020037">
    <property type="term" value="F:heme binding"/>
    <property type="evidence" value="ECO:0007669"/>
    <property type="project" value="InterPro"/>
</dbReference>
<dbReference type="Proteomes" id="UP000039046">
    <property type="component" value="Unassembled WGS sequence"/>
</dbReference>
<dbReference type="STRING" id="1531966.A0A0A1T5S0"/>
<dbReference type="PRINTS" id="PR00385">
    <property type="entry name" value="P450"/>
</dbReference>
<evidence type="ECO:0000256" key="3">
    <source>
        <dbReference type="ARBA" id="ARBA00010617"/>
    </source>
</evidence>
<evidence type="ECO:0000256" key="6">
    <source>
        <dbReference type="ARBA" id="ARBA00023002"/>
    </source>
</evidence>
<gene>
    <name evidence="12" type="ORF">VHEMI01582</name>
</gene>
<evidence type="ECO:0000256" key="10">
    <source>
        <dbReference type="RuleBase" id="RU000461"/>
    </source>
</evidence>
<evidence type="ECO:0000256" key="7">
    <source>
        <dbReference type="ARBA" id="ARBA00023004"/>
    </source>
</evidence>
<dbReference type="InterPro" id="IPR002403">
    <property type="entry name" value="Cyt_P450_E_grp-IV"/>
</dbReference>
<dbReference type="PANTHER" id="PTHR24305:SF175">
    <property type="entry name" value="CYTOCHROME P450 MONOOXYGENASE PKFB"/>
    <property type="match status" value="1"/>
</dbReference>
<dbReference type="GO" id="GO:0005506">
    <property type="term" value="F:iron ion binding"/>
    <property type="evidence" value="ECO:0007669"/>
    <property type="project" value="InterPro"/>
</dbReference>
<dbReference type="Pfam" id="PF00067">
    <property type="entry name" value="p450"/>
    <property type="match status" value="1"/>
</dbReference>
<dbReference type="PANTHER" id="PTHR24305">
    <property type="entry name" value="CYTOCHROME P450"/>
    <property type="match status" value="1"/>
</dbReference>
<evidence type="ECO:0000256" key="5">
    <source>
        <dbReference type="ARBA" id="ARBA00022723"/>
    </source>
</evidence>
<protein>
    <recommendedName>
        <fullName evidence="14">Cytochrome P450</fullName>
    </recommendedName>
</protein>
<evidence type="ECO:0000256" key="11">
    <source>
        <dbReference type="SAM" id="Phobius"/>
    </source>
</evidence>
<evidence type="ECO:0000256" key="2">
    <source>
        <dbReference type="ARBA" id="ARBA00005179"/>
    </source>
</evidence>
<keyword evidence="5 9" id="KW-0479">Metal-binding</keyword>
<dbReference type="AlphaFoldDB" id="A0A0A1T5S0"/>
<comment type="similarity">
    <text evidence="3 10">Belongs to the cytochrome P450 family.</text>
</comment>
<keyword evidence="6 10" id="KW-0560">Oxidoreductase</keyword>
<dbReference type="InterPro" id="IPR017972">
    <property type="entry name" value="Cyt_P450_CS"/>
</dbReference>
<feature type="transmembrane region" description="Helical" evidence="11">
    <location>
        <begin position="12"/>
        <end position="30"/>
    </location>
</feature>
<accession>A0A0A1T5S0</accession>
<dbReference type="EMBL" id="CDHN01000001">
    <property type="protein sequence ID" value="CEJ81460.1"/>
    <property type="molecule type" value="Genomic_DNA"/>
</dbReference>
<keyword evidence="11" id="KW-0812">Transmembrane</keyword>
<name>A0A0A1T5S0_9HYPO</name>
<keyword evidence="13" id="KW-1185">Reference proteome</keyword>
<comment type="pathway">
    <text evidence="2">Secondary metabolite biosynthesis.</text>
</comment>
<evidence type="ECO:0000313" key="13">
    <source>
        <dbReference type="Proteomes" id="UP000039046"/>
    </source>
</evidence>
<comment type="cofactor">
    <cofactor evidence="1 9">
        <name>heme</name>
        <dbReference type="ChEBI" id="CHEBI:30413"/>
    </cofactor>
</comment>
<dbReference type="OrthoDB" id="3934656at2759"/>
<dbReference type="InterPro" id="IPR050121">
    <property type="entry name" value="Cytochrome_P450_monoxygenase"/>
</dbReference>
<sequence>MVLPQASGLIQILLFVGSCGLVGRVIHVWWRLRHVPGPFLPSFSDYFRVKWVQSSKAHFVHRDLHRKYGNVVRMGPNMVSIGDPEAVPLLYPMRRGFLKADFYVPLRPYSRTGGALPAVFTSLDEDMHSRLKRPIAQIFSLSSVVTFEGLVEDVLQVIHAQLDDRFKDTGEVFNLGEWLQYFAFDVMGTLSFNKRYGFLEQGEDVGNKLDAVWQFMKQAAPMMQVPWLDKILYKNQYVDMLRRTPGNSLLQFVGQTIGERQRTFDDKAKVDAAEGNRKDFLDRYIEIQRNNPEIPPWAVHSWTFSNVIAGSDSVGVVMQTAMYHILKNETTRTKLVQELQEASVSRPYPQWSEVSKLPYLDACVLEALRMHPPFALPFERVVPEGGITICGTYLPEGTIVGASPYVTNRDTQAYGEDSDDWRPERWIECGPERKRHLENILLTFGAGRRICLGRYIGIFEIKKLIPFLVLQYDMRIVDEDSFTSENFWFFKHHGLFARMEGSKKEVSQN</sequence>
<dbReference type="InterPro" id="IPR036396">
    <property type="entry name" value="Cyt_P450_sf"/>
</dbReference>
<evidence type="ECO:0000256" key="1">
    <source>
        <dbReference type="ARBA" id="ARBA00001971"/>
    </source>
</evidence>